<keyword evidence="1" id="KW-0175">Coiled coil</keyword>
<evidence type="ECO:0000313" key="4">
    <source>
        <dbReference type="Proteomes" id="UP001153737"/>
    </source>
</evidence>
<dbReference type="OrthoDB" id="7696867at2759"/>
<dbReference type="Proteomes" id="UP001153737">
    <property type="component" value="Chromosome 13"/>
</dbReference>
<dbReference type="EMBL" id="OU896719">
    <property type="protein sequence ID" value="CAH1119538.1"/>
    <property type="molecule type" value="Genomic_DNA"/>
</dbReference>
<name>A0A9P0GQT7_PHACE</name>
<sequence>MSNVIGTTTNHGQFRVDGNPKKTSSYAQEQEVNDLTEFLKLERNKYVQYKIVYDILEEFVNEEDRQEDGLRAKVKEILLCESVTQVTLLDENTVDGSKSSVFGLCNVSSPALTYSESKSLQDVIKKKLNEKYLSITDDFHSVANKDMTEYSEDEEITTSIKLCHEDKVLVEYKNKLLMEQEQYIRNLITLSELLGDITDLRISKLPGVIEDKVKECQVNEKINSLKSLLAQEKCRVDIFTETTCSLKAYKELIKDIKEQQHECQKDIENLDGLKNKYKEVSCKQFDDILESYLQYKSSIEKKKILYDCLKS</sequence>
<keyword evidence="4" id="KW-1185">Reference proteome</keyword>
<feature type="coiled-coil region" evidence="1">
    <location>
        <begin position="246"/>
        <end position="276"/>
    </location>
</feature>
<proteinExistence type="predicted"/>
<reference evidence="3" key="1">
    <citation type="submission" date="2022-01" db="EMBL/GenBank/DDBJ databases">
        <authorList>
            <person name="King R."/>
        </authorList>
    </citation>
    <scope>NUCLEOTIDE SEQUENCE</scope>
</reference>
<gene>
    <name evidence="3" type="ORF">PHAECO_LOCUS3646</name>
</gene>
<evidence type="ECO:0000313" key="3">
    <source>
        <dbReference type="EMBL" id="CAH1119538.1"/>
    </source>
</evidence>
<evidence type="ECO:0000256" key="1">
    <source>
        <dbReference type="SAM" id="Coils"/>
    </source>
</evidence>
<accession>A0A9P0GQT7</accession>
<feature type="compositionally biased region" description="Polar residues" evidence="2">
    <location>
        <begin position="1"/>
        <end position="12"/>
    </location>
</feature>
<feature type="region of interest" description="Disordered" evidence="2">
    <location>
        <begin position="1"/>
        <end position="22"/>
    </location>
</feature>
<organism evidence="3 4">
    <name type="scientific">Phaedon cochleariae</name>
    <name type="common">Mustard beetle</name>
    <dbReference type="NCBI Taxonomy" id="80249"/>
    <lineage>
        <taxon>Eukaryota</taxon>
        <taxon>Metazoa</taxon>
        <taxon>Ecdysozoa</taxon>
        <taxon>Arthropoda</taxon>
        <taxon>Hexapoda</taxon>
        <taxon>Insecta</taxon>
        <taxon>Pterygota</taxon>
        <taxon>Neoptera</taxon>
        <taxon>Endopterygota</taxon>
        <taxon>Coleoptera</taxon>
        <taxon>Polyphaga</taxon>
        <taxon>Cucujiformia</taxon>
        <taxon>Chrysomeloidea</taxon>
        <taxon>Chrysomelidae</taxon>
        <taxon>Chrysomelinae</taxon>
        <taxon>Chrysomelini</taxon>
        <taxon>Phaedon</taxon>
    </lineage>
</organism>
<dbReference type="AlphaFoldDB" id="A0A9P0GQT7"/>
<evidence type="ECO:0000256" key="2">
    <source>
        <dbReference type="SAM" id="MobiDB-lite"/>
    </source>
</evidence>
<reference evidence="3" key="2">
    <citation type="submission" date="2022-10" db="EMBL/GenBank/DDBJ databases">
        <authorList>
            <consortium name="ENA_rothamsted_submissions"/>
            <consortium name="culmorum"/>
            <person name="King R."/>
        </authorList>
    </citation>
    <scope>NUCLEOTIDE SEQUENCE</scope>
</reference>
<protein>
    <submittedName>
        <fullName evidence="3">Uncharacterized protein</fullName>
    </submittedName>
</protein>